<dbReference type="Pfam" id="PF04012">
    <property type="entry name" value="PspA_IM30"/>
    <property type="match status" value="1"/>
</dbReference>
<proteinExistence type="inferred from homology"/>
<evidence type="ECO:0000313" key="3">
    <source>
        <dbReference type="EMBL" id="MBB3113846.1"/>
    </source>
</evidence>
<dbReference type="Proteomes" id="UP000570361">
    <property type="component" value="Unassembled WGS sequence"/>
</dbReference>
<comment type="caution">
    <text evidence="3">The sequence shown here is derived from an EMBL/GenBank/DDBJ whole genome shotgun (WGS) entry which is preliminary data.</text>
</comment>
<dbReference type="InterPro" id="IPR007157">
    <property type="entry name" value="PspA_VIPP1"/>
</dbReference>
<sequence length="223" mass="25066">MGIFGRVKTIVQSDIHNFLDKVEDPVSMVKHYIRELEEQLDAAQGALSQQLLVERKHASLIEQTEAIVSKRSAQAELAVDRGEDHIAQIALREKLIHQERLAFYRSQYESIQLQTSQLTDQINQLKATYDTMQAKKHYLIARVNAAEAMQGVSTTLNNFDAGKVARGFARIEEKVWKLEADVSASRQMQAILHPAGAYGSQDPLKDSVALELEALKQRRAAKV</sequence>
<evidence type="ECO:0000256" key="1">
    <source>
        <dbReference type="ARBA" id="ARBA00043985"/>
    </source>
</evidence>
<accession>A0A7W5FQV2</accession>
<gene>
    <name evidence="3" type="ORF">FHS18_005959</name>
</gene>
<feature type="coiled-coil region" evidence="2">
    <location>
        <begin position="108"/>
        <end position="135"/>
    </location>
</feature>
<evidence type="ECO:0000313" key="4">
    <source>
        <dbReference type="Proteomes" id="UP000570361"/>
    </source>
</evidence>
<protein>
    <submittedName>
        <fullName evidence="3">Phage shock protein A</fullName>
    </submittedName>
</protein>
<dbReference type="PANTHER" id="PTHR31088">
    <property type="entry name" value="MEMBRANE-ASSOCIATED PROTEIN VIPP1, CHLOROPLASTIC"/>
    <property type="match status" value="1"/>
</dbReference>
<reference evidence="3 4" key="1">
    <citation type="submission" date="2020-08" db="EMBL/GenBank/DDBJ databases">
        <title>Genomic Encyclopedia of Type Strains, Phase III (KMG-III): the genomes of soil and plant-associated and newly described type strains.</title>
        <authorList>
            <person name="Whitman W."/>
        </authorList>
    </citation>
    <scope>NUCLEOTIDE SEQUENCE [LARGE SCALE GENOMIC DNA]</scope>
    <source>
        <strain evidence="3 4">CECT 5862</strain>
    </source>
</reference>
<organism evidence="3 4">
    <name type="scientific">Paenibacillus phyllosphaerae</name>
    <dbReference type="NCBI Taxonomy" id="274593"/>
    <lineage>
        <taxon>Bacteria</taxon>
        <taxon>Bacillati</taxon>
        <taxon>Bacillota</taxon>
        <taxon>Bacilli</taxon>
        <taxon>Bacillales</taxon>
        <taxon>Paenibacillaceae</taxon>
        <taxon>Paenibacillus</taxon>
    </lineage>
</organism>
<dbReference type="RefSeq" id="WP_183603913.1">
    <property type="nucleotide sequence ID" value="NZ_JACHXK010000022.1"/>
</dbReference>
<dbReference type="PANTHER" id="PTHR31088:SF6">
    <property type="entry name" value="PHAGE SHOCK PROTEIN A"/>
    <property type="match status" value="1"/>
</dbReference>
<name>A0A7W5FQV2_9BACL</name>
<keyword evidence="2" id="KW-0175">Coiled coil</keyword>
<dbReference type="AlphaFoldDB" id="A0A7W5FQV2"/>
<keyword evidence="4" id="KW-1185">Reference proteome</keyword>
<evidence type="ECO:0000256" key="2">
    <source>
        <dbReference type="SAM" id="Coils"/>
    </source>
</evidence>
<dbReference type="EMBL" id="JACHXK010000022">
    <property type="protein sequence ID" value="MBB3113846.1"/>
    <property type="molecule type" value="Genomic_DNA"/>
</dbReference>
<comment type="similarity">
    <text evidence="1">Belongs to the PspA/Vipp/IM30 family.</text>
</comment>